<dbReference type="Proteomes" id="UP000325395">
    <property type="component" value="Unassembled WGS sequence"/>
</dbReference>
<proteinExistence type="predicted"/>
<gene>
    <name evidence="1" type="ORF">BDV36DRAFT_290066</name>
</gene>
<evidence type="ECO:0000313" key="1">
    <source>
        <dbReference type="EMBL" id="KAE8423970.1"/>
    </source>
</evidence>
<reference evidence="1 2" key="1">
    <citation type="submission" date="2019-04" db="EMBL/GenBank/DDBJ databases">
        <authorList>
            <consortium name="DOE Joint Genome Institute"/>
            <person name="Mondo S."/>
            <person name="Kjaerbolling I."/>
            <person name="Vesth T."/>
            <person name="Frisvad J.C."/>
            <person name="Nybo J.L."/>
            <person name="Theobald S."/>
            <person name="Kildgaard S."/>
            <person name="Isbrandt T."/>
            <person name="Kuo A."/>
            <person name="Sato A."/>
            <person name="Lyhne E.K."/>
            <person name="Kogle M.E."/>
            <person name="Wiebenga A."/>
            <person name="Kun R.S."/>
            <person name="Lubbers R.J."/>
            <person name="Makela M.R."/>
            <person name="Barry K."/>
            <person name="Chovatia M."/>
            <person name="Clum A."/>
            <person name="Daum C."/>
            <person name="Haridas S."/>
            <person name="He G."/>
            <person name="LaButti K."/>
            <person name="Lipzen A."/>
            <person name="Riley R."/>
            <person name="Salamov A."/>
            <person name="Simmons B.A."/>
            <person name="Magnuson J.K."/>
            <person name="Henrissat B."/>
            <person name="Mortensen U.H."/>
            <person name="Larsen T.O."/>
            <person name="Devries R.P."/>
            <person name="Grigoriev I.V."/>
            <person name="Machida M."/>
            <person name="Baker S.E."/>
            <person name="Andersen M.R."/>
            <person name="Cantor M.N."/>
            <person name="Hua S.X."/>
        </authorList>
    </citation>
    <scope>NUCLEOTIDE SEQUENCE [LARGE SCALE GENOMIC DNA]</scope>
    <source>
        <strain evidence="1 2">CBS 117616</strain>
    </source>
</reference>
<dbReference type="EMBL" id="ML735687">
    <property type="protein sequence ID" value="KAE8423970.1"/>
    <property type="molecule type" value="Genomic_DNA"/>
</dbReference>
<protein>
    <submittedName>
        <fullName evidence="1">Uncharacterized protein</fullName>
    </submittedName>
</protein>
<keyword evidence="2" id="KW-1185">Reference proteome</keyword>
<name>A0ABQ6X3R7_9EURO</name>
<organism evidence="1 2">
    <name type="scientific">Aspergillus pseudocaelatus</name>
    <dbReference type="NCBI Taxonomy" id="1825620"/>
    <lineage>
        <taxon>Eukaryota</taxon>
        <taxon>Fungi</taxon>
        <taxon>Dikarya</taxon>
        <taxon>Ascomycota</taxon>
        <taxon>Pezizomycotina</taxon>
        <taxon>Eurotiomycetes</taxon>
        <taxon>Eurotiomycetidae</taxon>
        <taxon>Eurotiales</taxon>
        <taxon>Aspergillaceae</taxon>
        <taxon>Aspergillus</taxon>
        <taxon>Aspergillus subgen. Circumdati</taxon>
    </lineage>
</organism>
<accession>A0ABQ6X3R7</accession>
<sequence length="190" mass="21269">MSTIPESTLATLAMDLRLFNQESHNSTSFFRPWTEAQLGSYQRTQSQERSMIATIPSTPICMMEVTSLKRITRRHAVTGVNGGRAFTALIGAPEQLLREGFLTMIRTMCTDMNNDVFRKRLVVPVIMFAVKGERHLTIILAHFDGMIQSVVVHISKLYPFLAAGKYSLALFTRYAARIGEPSGNTKAVVR</sequence>
<evidence type="ECO:0000313" key="2">
    <source>
        <dbReference type="Proteomes" id="UP000325395"/>
    </source>
</evidence>